<dbReference type="SUPFAM" id="SSF103088">
    <property type="entry name" value="OmpA-like"/>
    <property type="match status" value="1"/>
</dbReference>
<dbReference type="InterPro" id="IPR050330">
    <property type="entry name" value="Bact_OuterMem_StrucFunc"/>
</dbReference>
<evidence type="ECO:0000259" key="6">
    <source>
        <dbReference type="PROSITE" id="PS51820"/>
    </source>
</evidence>
<feature type="domain" description="OmpA-like" evidence="5">
    <location>
        <begin position="270"/>
        <end position="384"/>
    </location>
</feature>
<dbReference type="PRINTS" id="PR01021">
    <property type="entry name" value="OMPADOMAIN"/>
</dbReference>
<dbReference type="InterPro" id="IPR036737">
    <property type="entry name" value="OmpA-like_sf"/>
</dbReference>
<dbReference type="InterPro" id="IPR006665">
    <property type="entry name" value="OmpA-like"/>
</dbReference>
<dbReference type="Pfam" id="PF07691">
    <property type="entry name" value="PA14"/>
    <property type="match status" value="1"/>
</dbReference>
<proteinExistence type="predicted"/>
<organism evidence="7 8">
    <name type="scientific">Hymenobacter fastidiosus</name>
    <dbReference type="NCBI Taxonomy" id="486264"/>
    <lineage>
        <taxon>Bacteria</taxon>
        <taxon>Pseudomonadati</taxon>
        <taxon>Bacteroidota</taxon>
        <taxon>Cytophagia</taxon>
        <taxon>Cytophagales</taxon>
        <taxon>Hymenobacteraceae</taxon>
        <taxon>Hymenobacter</taxon>
    </lineage>
</organism>
<gene>
    <name evidence="7" type="ORF">GCM10022408_32940</name>
</gene>
<evidence type="ECO:0000259" key="5">
    <source>
        <dbReference type="PROSITE" id="PS51123"/>
    </source>
</evidence>
<reference evidence="8" key="1">
    <citation type="journal article" date="2019" name="Int. J. Syst. Evol. Microbiol.">
        <title>The Global Catalogue of Microorganisms (GCM) 10K type strain sequencing project: providing services to taxonomists for standard genome sequencing and annotation.</title>
        <authorList>
            <consortium name="The Broad Institute Genomics Platform"/>
            <consortium name="The Broad Institute Genome Sequencing Center for Infectious Disease"/>
            <person name="Wu L."/>
            <person name="Ma J."/>
        </authorList>
    </citation>
    <scope>NUCLEOTIDE SEQUENCE [LARGE SCALE GENOMIC DNA]</scope>
    <source>
        <strain evidence="8">JCM 17224</strain>
    </source>
</reference>
<evidence type="ECO:0000256" key="3">
    <source>
        <dbReference type="ARBA" id="ARBA00023237"/>
    </source>
</evidence>
<dbReference type="Gene3D" id="3.30.1330.60">
    <property type="entry name" value="OmpA-like domain"/>
    <property type="match status" value="1"/>
</dbReference>
<keyword evidence="3" id="KW-0998">Cell outer membrane</keyword>
<comment type="subcellular location">
    <subcellularLocation>
        <location evidence="1">Cell outer membrane</location>
    </subcellularLocation>
</comment>
<evidence type="ECO:0000256" key="2">
    <source>
        <dbReference type="ARBA" id="ARBA00023136"/>
    </source>
</evidence>
<dbReference type="InterPro" id="IPR006664">
    <property type="entry name" value="OMP_bac"/>
</dbReference>
<accession>A0ABP7SUS8</accession>
<sequence>MINSAMLFPRFLPALLPLLPLLLLLSVRLPAQSLPGTGLRGQYYDGRNFNRLVLTRTDPTIDFSWTTGPPNLMGISRRFVAPGPGVPAEYFSVRWTGHIFIPVTGRYTFRILSDDGMRVWVGGKKILSAWRDQVATESAAEVTLVGGRYYPLRVEYYQVQWDTRALLTWQLPGSAAEPQPIPASSLYAELPASAKPIPAVAVRPQPVAPPAPVVSPPTALPPRVVPPNPGRGHQTAAVSRRAAAMPAAPPAAAPASPVAVPDTLPDLSALSKGAAVTLSNLYFTQSTATLLPTSRPRLNQLTRMLRAQPALRLEIAGHTDNVGEPALNLRLSEQRARVVRRYLVQQGIDSVRLTAHGYGATRPVADNRDPQQLPRNRRVEVIIN</sequence>
<keyword evidence="8" id="KW-1185">Reference proteome</keyword>
<dbReference type="Pfam" id="PF00691">
    <property type="entry name" value="OmpA"/>
    <property type="match status" value="1"/>
</dbReference>
<dbReference type="InterPro" id="IPR037524">
    <property type="entry name" value="PA14/GLEYA"/>
</dbReference>
<dbReference type="Gene3D" id="3.90.182.10">
    <property type="entry name" value="Toxin - Anthrax Protective Antigen,domain 1"/>
    <property type="match status" value="1"/>
</dbReference>
<evidence type="ECO:0000313" key="8">
    <source>
        <dbReference type="Proteomes" id="UP001500567"/>
    </source>
</evidence>
<evidence type="ECO:0000313" key="7">
    <source>
        <dbReference type="EMBL" id="GAA4016821.1"/>
    </source>
</evidence>
<dbReference type="PANTHER" id="PTHR30329:SF21">
    <property type="entry name" value="LIPOPROTEIN YIAD-RELATED"/>
    <property type="match status" value="1"/>
</dbReference>
<feature type="domain" description="PA14" evidence="6">
    <location>
        <begin position="34"/>
        <end position="185"/>
    </location>
</feature>
<comment type="caution">
    <text evidence="7">The sequence shown here is derived from an EMBL/GenBank/DDBJ whole genome shotgun (WGS) entry which is preliminary data.</text>
</comment>
<evidence type="ECO:0000256" key="1">
    <source>
        <dbReference type="ARBA" id="ARBA00004442"/>
    </source>
</evidence>
<dbReference type="InterPro" id="IPR011658">
    <property type="entry name" value="PA14_dom"/>
</dbReference>
<dbReference type="PROSITE" id="PS51123">
    <property type="entry name" value="OMPA_2"/>
    <property type="match status" value="1"/>
</dbReference>
<dbReference type="Proteomes" id="UP001500567">
    <property type="component" value="Unassembled WGS sequence"/>
</dbReference>
<dbReference type="SUPFAM" id="SSF56988">
    <property type="entry name" value="Anthrax protective antigen"/>
    <property type="match status" value="1"/>
</dbReference>
<dbReference type="CDD" id="cd07185">
    <property type="entry name" value="OmpA_C-like"/>
    <property type="match status" value="1"/>
</dbReference>
<name>A0ABP7SUS8_9BACT</name>
<evidence type="ECO:0000256" key="4">
    <source>
        <dbReference type="PROSITE-ProRule" id="PRU00473"/>
    </source>
</evidence>
<dbReference type="EMBL" id="BAABDJ010000037">
    <property type="protein sequence ID" value="GAA4016821.1"/>
    <property type="molecule type" value="Genomic_DNA"/>
</dbReference>
<dbReference type="SMART" id="SM00758">
    <property type="entry name" value="PA14"/>
    <property type="match status" value="1"/>
</dbReference>
<protein>
    <submittedName>
        <fullName evidence="7">PA14 domain-containing protein</fullName>
    </submittedName>
</protein>
<dbReference type="PANTHER" id="PTHR30329">
    <property type="entry name" value="STATOR ELEMENT OF FLAGELLAR MOTOR COMPLEX"/>
    <property type="match status" value="1"/>
</dbReference>
<keyword evidence="2 4" id="KW-0472">Membrane</keyword>
<dbReference type="PROSITE" id="PS51820">
    <property type="entry name" value="PA14"/>
    <property type="match status" value="1"/>
</dbReference>
<dbReference type="PRINTS" id="PR01023">
    <property type="entry name" value="NAFLGMOTY"/>
</dbReference>